<accession>A0ABN7JEH6</accession>
<protein>
    <submittedName>
        <fullName evidence="1">Uncharacterized protein</fullName>
    </submittedName>
</protein>
<evidence type="ECO:0000313" key="2">
    <source>
        <dbReference type="Proteomes" id="UP000601041"/>
    </source>
</evidence>
<dbReference type="Pfam" id="PF20339">
    <property type="entry name" value="DUF6634"/>
    <property type="match status" value="1"/>
</dbReference>
<dbReference type="EMBL" id="CABFWE030000004">
    <property type="protein sequence ID" value="CAD7026976.1"/>
    <property type="molecule type" value="Genomic_DNA"/>
</dbReference>
<dbReference type="InterPro" id="IPR046574">
    <property type="entry name" value="DUF6634"/>
</dbReference>
<sequence length="110" mass="12400">MIIYGDGPREIRQLERMIQKLQALLDDLVAIGEGDLPGQDRLEDAPLIDNWHLSTREIVCLRGEISGHPRLGYAPHGITSDLWLLAPQRGFARTISRYYRLGSQTKGFDG</sequence>
<evidence type="ECO:0000313" key="1">
    <source>
        <dbReference type="EMBL" id="CAD7026976.1"/>
    </source>
</evidence>
<keyword evidence="2" id="KW-1185">Reference proteome</keyword>
<name>A0ABN7JEH6_9HYPH</name>
<proteinExistence type="predicted"/>
<gene>
    <name evidence="1" type="ORF">RHAB21_01323</name>
</gene>
<dbReference type="RefSeq" id="WP_142586872.1">
    <property type="nucleotide sequence ID" value="NZ_CABFWE030000004.1"/>
</dbReference>
<dbReference type="Proteomes" id="UP000601041">
    <property type="component" value="Unassembled WGS sequence"/>
</dbReference>
<comment type="caution">
    <text evidence="1">The sequence shown here is derived from an EMBL/GenBank/DDBJ whole genome shotgun (WGS) entry which is preliminary data.</text>
</comment>
<reference evidence="1 2" key="1">
    <citation type="submission" date="2020-11" db="EMBL/GenBank/DDBJ databases">
        <authorList>
            <person name="Lassalle F."/>
        </authorList>
    </citation>
    <scope>NUCLEOTIDE SEQUENCE [LARGE SCALE GENOMIC DNA]</scope>
    <source>
        <strain evidence="1 2">AB21</strain>
    </source>
</reference>
<organism evidence="1 2">
    <name type="scientific">Pseudorhizobium halotolerans</name>
    <dbReference type="NCBI Taxonomy" id="1233081"/>
    <lineage>
        <taxon>Bacteria</taxon>
        <taxon>Pseudomonadati</taxon>
        <taxon>Pseudomonadota</taxon>
        <taxon>Alphaproteobacteria</taxon>
        <taxon>Hyphomicrobiales</taxon>
        <taxon>Rhizobiaceae</taxon>
        <taxon>Rhizobium/Agrobacterium group</taxon>
        <taxon>Pseudorhizobium</taxon>
    </lineage>
</organism>